<keyword evidence="4" id="KW-0804">Transcription</keyword>
<feature type="region of interest" description="Disordered" evidence="6">
    <location>
        <begin position="1"/>
        <end position="41"/>
    </location>
</feature>
<dbReference type="AlphaFoldDB" id="A0A0D3J421"/>
<evidence type="ECO:0000313" key="9">
    <source>
        <dbReference type="Proteomes" id="UP000013827"/>
    </source>
</evidence>
<organism evidence="8 9">
    <name type="scientific">Emiliania huxleyi (strain CCMP1516)</name>
    <dbReference type="NCBI Taxonomy" id="280463"/>
    <lineage>
        <taxon>Eukaryota</taxon>
        <taxon>Haptista</taxon>
        <taxon>Haptophyta</taxon>
        <taxon>Prymnesiophyceae</taxon>
        <taxon>Isochrysidales</taxon>
        <taxon>Noelaerhabdaceae</taxon>
        <taxon>Emiliania</taxon>
    </lineage>
</organism>
<keyword evidence="9" id="KW-1185">Reference proteome</keyword>
<dbReference type="PaxDb" id="2903-EOD18256"/>
<evidence type="ECO:0000256" key="3">
    <source>
        <dbReference type="ARBA" id="ARBA00023015"/>
    </source>
</evidence>
<protein>
    <recommendedName>
        <fullName evidence="7">TAFII28-like protein domain-containing protein</fullName>
    </recommendedName>
</protein>
<evidence type="ECO:0000259" key="7">
    <source>
        <dbReference type="Pfam" id="PF04719"/>
    </source>
</evidence>
<dbReference type="GO" id="GO:0005669">
    <property type="term" value="C:transcription factor TFIID complex"/>
    <property type="evidence" value="ECO:0007669"/>
    <property type="project" value="InterPro"/>
</dbReference>
<evidence type="ECO:0000256" key="4">
    <source>
        <dbReference type="ARBA" id="ARBA00023163"/>
    </source>
</evidence>
<dbReference type="GO" id="GO:0016251">
    <property type="term" value="F:RNA polymerase II general transcription initiation factor activity"/>
    <property type="evidence" value="ECO:0007669"/>
    <property type="project" value="TreeGrafter"/>
</dbReference>
<name>A0A0D3J421_EMIH1</name>
<dbReference type="InterPro" id="IPR045127">
    <property type="entry name" value="TAF11-like"/>
</dbReference>
<dbReference type="SUPFAM" id="SSF47113">
    <property type="entry name" value="Histone-fold"/>
    <property type="match status" value="1"/>
</dbReference>
<dbReference type="KEGG" id="ehx:EMIHUDRAFT_196409"/>
<keyword evidence="3" id="KW-0805">Transcription regulation</keyword>
<reference evidence="9" key="1">
    <citation type="journal article" date="2013" name="Nature">
        <title>Pan genome of the phytoplankton Emiliania underpins its global distribution.</title>
        <authorList>
            <person name="Read B.A."/>
            <person name="Kegel J."/>
            <person name="Klute M.J."/>
            <person name="Kuo A."/>
            <person name="Lefebvre S.C."/>
            <person name="Maumus F."/>
            <person name="Mayer C."/>
            <person name="Miller J."/>
            <person name="Monier A."/>
            <person name="Salamov A."/>
            <person name="Young J."/>
            <person name="Aguilar M."/>
            <person name="Claverie J.M."/>
            <person name="Frickenhaus S."/>
            <person name="Gonzalez K."/>
            <person name="Herman E.K."/>
            <person name="Lin Y.C."/>
            <person name="Napier J."/>
            <person name="Ogata H."/>
            <person name="Sarno A.F."/>
            <person name="Shmutz J."/>
            <person name="Schroeder D."/>
            <person name="de Vargas C."/>
            <person name="Verret F."/>
            <person name="von Dassow P."/>
            <person name="Valentin K."/>
            <person name="Van de Peer Y."/>
            <person name="Wheeler G."/>
            <person name="Dacks J.B."/>
            <person name="Delwiche C.F."/>
            <person name="Dyhrman S.T."/>
            <person name="Glockner G."/>
            <person name="John U."/>
            <person name="Richards T."/>
            <person name="Worden A.Z."/>
            <person name="Zhang X."/>
            <person name="Grigoriev I.V."/>
            <person name="Allen A.E."/>
            <person name="Bidle K."/>
            <person name="Borodovsky M."/>
            <person name="Bowler C."/>
            <person name="Brownlee C."/>
            <person name="Cock J.M."/>
            <person name="Elias M."/>
            <person name="Gladyshev V.N."/>
            <person name="Groth M."/>
            <person name="Guda C."/>
            <person name="Hadaegh A."/>
            <person name="Iglesias-Rodriguez M.D."/>
            <person name="Jenkins J."/>
            <person name="Jones B.M."/>
            <person name="Lawson T."/>
            <person name="Leese F."/>
            <person name="Lindquist E."/>
            <person name="Lobanov A."/>
            <person name="Lomsadze A."/>
            <person name="Malik S.B."/>
            <person name="Marsh M.E."/>
            <person name="Mackinder L."/>
            <person name="Mock T."/>
            <person name="Mueller-Roeber B."/>
            <person name="Pagarete A."/>
            <person name="Parker M."/>
            <person name="Probert I."/>
            <person name="Quesneville H."/>
            <person name="Raines C."/>
            <person name="Rensing S.A."/>
            <person name="Riano-Pachon D.M."/>
            <person name="Richier S."/>
            <person name="Rokitta S."/>
            <person name="Shiraiwa Y."/>
            <person name="Soanes D.M."/>
            <person name="van der Giezen M."/>
            <person name="Wahlund T.M."/>
            <person name="Williams B."/>
            <person name="Wilson W."/>
            <person name="Wolfe G."/>
            <person name="Wurch L.L."/>
        </authorList>
    </citation>
    <scope>NUCLEOTIDE SEQUENCE</scope>
</reference>
<proteinExistence type="inferred from homology"/>
<dbReference type="GO" id="GO:0046982">
    <property type="term" value="F:protein heterodimerization activity"/>
    <property type="evidence" value="ECO:0007669"/>
    <property type="project" value="InterPro"/>
</dbReference>
<dbReference type="EnsemblProtists" id="EOD18256">
    <property type="protein sequence ID" value="EOD18256"/>
    <property type="gene ID" value="EMIHUDRAFT_196409"/>
</dbReference>
<dbReference type="STRING" id="2903.R1E591"/>
<evidence type="ECO:0000313" key="8">
    <source>
        <dbReference type="EnsemblProtists" id="EOD18256"/>
    </source>
</evidence>
<evidence type="ECO:0000256" key="5">
    <source>
        <dbReference type="ARBA" id="ARBA00023242"/>
    </source>
</evidence>
<comment type="subcellular location">
    <subcellularLocation>
        <location evidence="1">Nucleus</location>
    </subcellularLocation>
</comment>
<feature type="domain" description="TAFII28-like protein" evidence="7">
    <location>
        <begin position="58"/>
        <end position="99"/>
    </location>
</feature>
<evidence type="ECO:0000256" key="6">
    <source>
        <dbReference type="SAM" id="MobiDB-lite"/>
    </source>
</evidence>
<dbReference type="PANTHER" id="PTHR13218">
    <property type="entry name" value="TRANSCRIPTION INITIATION FACTOR TFIID SUBUNIT 11-RELATED"/>
    <property type="match status" value="1"/>
</dbReference>
<keyword evidence="5" id="KW-0539">Nucleus</keyword>
<dbReference type="InterPro" id="IPR009072">
    <property type="entry name" value="Histone-fold"/>
</dbReference>
<dbReference type="RefSeq" id="XP_005770685.1">
    <property type="nucleotide sequence ID" value="XM_005770628.1"/>
</dbReference>
<sequence>MNMSERAHAAAPDVDAERERREDEEDDDLMERLERRRGADSTRMRPSQIYFEFARVASEEQLERFEQYKRSKLPRAAMRKLMQDVVGSSTERCAIILSSLVVPEVENPVPLASL</sequence>
<dbReference type="Pfam" id="PF04719">
    <property type="entry name" value="TAFII28"/>
    <property type="match status" value="1"/>
</dbReference>
<evidence type="ECO:0000256" key="1">
    <source>
        <dbReference type="ARBA" id="ARBA00004123"/>
    </source>
</evidence>
<dbReference type="Gene3D" id="1.10.20.10">
    <property type="entry name" value="Histone, subunit A"/>
    <property type="match status" value="1"/>
</dbReference>
<dbReference type="GO" id="GO:0051123">
    <property type="term" value="P:RNA polymerase II preinitiation complex assembly"/>
    <property type="evidence" value="ECO:0007669"/>
    <property type="project" value="InterPro"/>
</dbReference>
<comment type="similarity">
    <text evidence="2">Belongs to the TAF11 family.</text>
</comment>
<dbReference type="HOGENOM" id="CLU_2125773_0_0_1"/>
<dbReference type="InterPro" id="IPR006809">
    <property type="entry name" value="TAFII28_dom"/>
</dbReference>
<dbReference type="Proteomes" id="UP000013827">
    <property type="component" value="Unassembled WGS sequence"/>
</dbReference>
<feature type="compositionally biased region" description="Basic and acidic residues" evidence="6">
    <location>
        <begin position="30"/>
        <end position="41"/>
    </location>
</feature>
<evidence type="ECO:0000256" key="2">
    <source>
        <dbReference type="ARBA" id="ARBA00009788"/>
    </source>
</evidence>
<dbReference type="PANTHER" id="PTHR13218:SF8">
    <property type="entry name" value="TRANSCRIPTION INITIATION FACTOR TFIID SUBUNIT 11"/>
    <property type="match status" value="1"/>
</dbReference>
<accession>A0A0D3J421</accession>
<dbReference type="GeneID" id="19046257"/>
<reference evidence="8" key="2">
    <citation type="submission" date="2024-10" db="UniProtKB">
        <authorList>
            <consortium name="EnsemblProtists"/>
        </authorList>
    </citation>
    <scope>IDENTIFICATION</scope>
</reference>